<dbReference type="PROSITE" id="PS51257">
    <property type="entry name" value="PROKAR_LIPOPROTEIN"/>
    <property type="match status" value="1"/>
</dbReference>
<name>A0A9X2XPN4_9BACT</name>
<organism evidence="3 4">
    <name type="scientific">Paraflavisolibacter caeni</name>
    <dbReference type="NCBI Taxonomy" id="2982496"/>
    <lineage>
        <taxon>Bacteria</taxon>
        <taxon>Pseudomonadati</taxon>
        <taxon>Bacteroidota</taxon>
        <taxon>Chitinophagia</taxon>
        <taxon>Chitinophagales</taxon>
        <taxon>Chitinophagaceae</taxon>
        <taxon>Paraflavisolibacter</taxon>
    </lineage>
</organism>
<dbReference type="Proteomes" id="UP001155483">
    <property type="component" value="Unassembled WGS sequence"/>
</dbReference>
<protein>
    <submittedName>
        <fullName evidence="3">DUF4136 domain-containing protein</fullName>
    </submittedName>
</protein>
<proteinExistence type="predicted"/>
<reference evidence="3" key="2">
    <citation type="submission" date="2023-04" db="EMBL/GenBank/DDBJ databases">
        <title>Paracnuella aquatica gen. nov., sp. nov., a member of the family Chitinophagaceae isolated from a hot spring.</title>
        <authorList>
            <person name="Wang C."/>
        </authorList>
    </citation>
    <scope>NUCLEOTIDE SEQUENCE</scope>
    <source>
        <strain evidence="3">LB-8</strain>
    </source>
</reference>
<gene>
    <name evidence="3" type="ORF">OCK74_21810</name>
</gene>
<dbReference type="EMBL" id="JAOTIF010000023">
    <property type="protein sequence ID" value="MCU7551773.1"/>
    <property type="molecule type" value="Genomic_DNA"/>
</dbReference>
<dbReference type="Gene3D" id="3.30.160.670">
    <property type="match status" value="1"/>
</dbReference>
<dbReference type="RefSeq" id="WP_279299211.1">
    <property type="nucleotide sequence ID" value="NZ_JAOTIF010000023.1"/>
</dbReference>
<evidence type="ECO:0000313" key="3">
    <source>
        <dbReference type="EMBL" id="MCU7551773.1"/>
    </source>
</evidence>
<reference evidence="3" key="1">
    <citation type="submission" date="2022-09" db="EMBL/GenBank/DDBJ databases">
        <authorList>
            <person name="Yuan C."/>
            <person name="Ke Z."/>
        </authorList>
    </citation>
    <scope>NUCLEOTIDE SEQUENCE</scope>
    <source>
        <strain evidence="3">LB-8</strain>
    </source>
</reference>
<dbReference type="AlphaFoldDB" id="A0A9X2XPN4"/>
<dbReference type="InterPro" id="IPR025411">
    <property type="entry name" value="DUF4136"/>
</dbReference>
<evidence type="ECO:0000313" key="4">
    <source>
        <dbReference type="Proteomes" id="UP001155483"/>
    </source>
</evidence>
<comment type="caution">
    <text evidence="3">The sequence shown here is derived from an EMBL/GenBank/DDBJ whole genome shotgun (WGS) entry which is preliminary data.</text>
</comment>
<dbReference type="Pfam" id="PF13590">
    <property type="entry name" value="DUF4136"/>
    <property type="match status" value="1"/>
</dbReference>
<feature type="signal peptide" evidence="1">
    <location>
        <begin position="1"/>
        <end position="25"/>
    </location>
</feature>
<sequence>MKHSLIKPMLVILVAGVGVTSCSVASHTEKAAGIDFSKYQTFAWANPGNEKKADRANNDIIDNNIKNSVSEELEKKGWIETDSNADVLLDYTVVVKRGMTRETEPVYSSPFPHYVYGRRQIYTIWYPSVLLGYHAYNVPFKEGELTVNMFDAKTNKLIWQGWAKGDINSGKITSKEATAEVKSIFKKFNYPSS</sequence>
<feature type="domain" description="DUF4136" evidence="2">
    <location>
        <begin position="32"/>
        <end position="188"/>
    </location>
</feature>
<accession>A0A9X2XPN4</accession>
<feature type="chain" id="PRO_5040768588" evidence="1">
    <location>
        <begin position="26"/>
        <end position="193"/>
    </location>
</feature>
<keyword evidence="1" id="KW-0732">Signal</keyword>
<evidence type="ECO:0000256" key="1">
    <source>
        <dbReference type="SAM" id="SignalP"/>
    </source>
</evidence>
<evidence type="ECO:0000259" key="2">
    <source>
        <dbReference type="Pfam" id="PF13590"/>
    </source>
</evidence>
<keyword evidence="4" id="KW-1185">Reference proteome</keyword>